<reference evidence="3" key="2">
    <citation type="submission" date="2020-05" db="UniProtKB">
        <authorList>
            <consortium name="EnsemblMetazoa"/>
        </authorList>
    </citation>
    <scope>IDENTIFICATION</scope>
    <source>
        <strain evidence="3">IAEA</strain>
    </source>
</reference>
<dbReference type="STRING" id="67801.A0A1B0B6Q0"/>
<keyword evidence="4" id="KW-1185">Reference proteome</keyword>
<evidence type="ECO:0000256" key="1">
    <source>
        <dbReference type="SAM" id="MobiDB-lite"/>
    </source>
</evidence>
<evidence type="ECO:0000313" key="4">
    <source>
        <dbReference type="Proteomes" id="UP000092460"/>
    </source>
</evidence>
<reference evidence="4" key="1">
    <citation type="submission" date="2015-01" db="EMBL/GenBank/DDBJ databases">
        <authorList>
            <person name="Aksoy S."/>
            <person name="Warren W."/>
            <person name="Wilson R.K."/>
        </authorList>
    </citation>
    <scope>NUCLEOTIDE SEQUENCE [LARGE SCALE GENOMIC DNA]</scope>
    <source>
        <strain evidence="4">IAEA</strain>
    </source>
</reference>
<protein>
    <recommendedName>
        <fullName evidence="2">DUF4780 domain-containing protein</fullName>
    </recommendedName>
</protein>
<dbReference type="EnsemblMetazoa" id="GPPI020622-RA">
    <property type="protein sequence ID" value="GPPI020622-PA"/>
    <property type="gene ID" value="GPPI020622"/>
</dbReference>
<dbReference type="InterPro" id="IPR031961">
    <property type="entry name" value="DUF4780"/>
</dbReference>
<feature type="region of interest" description="Disordered" evidence="1">
    <location>
        <begin position="1"/>
        <end position="49"/>
    </location>
</feature>
<dbReference type="Proteomes" id="UP000092460">
    <property type="component" value="Unassembled WGS sequence"/>
</dbReference>
<dbReference type="Pfam" id="PF16012">
    <property type="entry name" value="DUF4780"/>
    <property type="match status" value="1"/>
</dbReference>
<dbReference type="VEuPathDB" id="VectorBase:GPPI020622"/>
<organism evidence="3 4">
    <name type="scientific">Glossina palpalis gambiensis</name>
    <dbReference type="NCBI Taxonomy" id="67801"/>
    <lineage>
        <taxon>Eukaryota</taxon>
        <taxon>Metazoa</taxon>
        <taxon>Ecdysozoa</taxon>
        <taxon>Arthropoda</taxon>
        <taxon>Hexapoda</taxon>
        <taxon>Insecta</taxon>
        <taxon>Pterygota</taxon>
        <taxon>Neoptera</taxon>
        <taxon>Endopterygota</taxon>
        <taxon>Diptera</taxon>
        <taxon>Brachycera</taxon>
        <taxon>Muscomorpha</taxon>
        <taxon>Hippoboscoidea</taxon>
        <taxon>Glossinidae</taxon>
        <taxon>Glossina</taxon>
    </lineage>
</organism>
<proteinExistence type="predicted"/>
<dbReference type="EMBL" id="JXJN01009184">
    <property type="status" value="NOT_ANNOTATED_CDS"/>
    <property type="molecule type" value="Genomic_DNA"/>
</dbReference>
<name>A0A1B0B6Q0_9MUSC</name>
<feature type="domain" description="DUF4780" evidence="2">
    <location>
        <begin position="113"/>
        <end position="279"/>
    </location>
</feature>
<sequence>MDMESSSSKDRQSKQNLVRNPIKKSSKLPVSTGNRKPSEATGAPGDPLRFGLSGASQKWYIRFLRKGYRPNIARKMALERRRGPASSKPISREIERASADKYKPEKETVNSTGFHVAILAKPYPKKLLTNKELECLQNAIVQEMHKGCDEKMQLEGIQFRPGWLAVDCNNSACVEWLQYIVPRLSDWQGPELATCTGQAVPKTPVITMFLPKCGNKSPSSVLDLVNAQNSNLPMSHWILLFYNRQGDNMVVSLAIDQLSLRSIKASKQSINYEYGRIPIYVNRNSYEDLRILINTDVIVATEKEKRNNNSVKQTKICEMLSY</sequence>
<accession>A0A1B0B6Q0</accession>
<evidence type="ECO:0000313" key="3">
    <source>
        <dbReference type="EnsemblMetazoa" id="GPPI020622-PA"/>
    </source>
</evidence>
<dbReference type="AlphaFoldDB" id="A0A1B0B6Q0"/>
<evidence type="ECO:0000259" key="2">
    <source>
        <dbReference type="Pfam" id="PF16012"/>
    </source>
</evidence>